<proteinExistence type="predicted"/>
<dbReference type="AlphaFoldDB" id="A0A9W9ZIH5"/>
<evidence type="ECO:0000313" key="2">
    <source>
        <dbReference type="Proteomes" id="UP001163046"/>
    </source>
</evidence>
<dbReference type="Proteomes" id="UP001163046">
    <property type="component" value="Unassembled WGS sequence"/>
</dbReference>
<protein>
    <submittedName>
        <fullName evidence="1">Uncharacterized protein</fullName>
    </submittedName>
</protein>
<reference evidence="1" key="1">
    <citation type="submission" date="2023-01" db="EMBL/GenBank/DDBJ databases">
        <title>Genome assembly of the deep-sea coral Lophelia pertusa.</title>
        <authorList>
            <person name="Herrera S."/>
            <person name="Cordes E."/>
        </authorList>
    </citation>
    <scope>NUCLEOTIDE SEQUENCE</scope>
    <source>
        <strain evidence="1">USNM1676648</strain>
        <tissue evidence="1">Polyp</tissue>
    </source>
</reference>
<organism evidence="1 2">
    <name type="scientific">Desmophyllum pertusum</name>
    <dbReference type="NCBI Taxonomy" id="174260"/>
    <lineage>
        <taxon>Eukaryota</taxon>
        <taxon>Metazoa</taxon>
        <taxon>Cnidaria</taxon>
        <taxon>Anthozoa</taxon>
        <taxon>Hexacorallia</taxon>
        <taxon>Scleractinia</taxon>
        <taxon>Caryophylliina</taxon>
        <taxon>Caryophylliidae</taxon>
        <taxon>Desmophyllum</taxon>
    </lineage>
</organism>
<name>A0A9W9ZIH5_9CNID</name>
<gene>
    <name evidence="1" type="ORF">OS493_035749</name>
</gene>
<dbReference type="EMBL" id="MU825928">
    <property type="protein sequence ID" value="KAJ7382312.1"/>
    <property type="molecule type" value="Genomic_DNA"/>
</dbReference>
<comment type="caution">
    <text evidence="1">The sequence shown here is derived from an EMBL/GenBank/DDBJ whole genome shotgun (WGS) entry which is preliminary data.</text>
</comment>
<evidence type="ECO:0000313" key="1">
    <source>
        <dbReference type="EMBL" id="KAJ7382312.1"/>
    </source>
</evidence>
<keyword evidence="2" id="KW-1185">Reference proteome</keyword>
<accession>A0A9W9ZIH5</accession>
<sequence>MWKLITYQRKNVLGLFRACLPENVPSIPCTAQNLKDCRRNMSDDPASQDVHAVTDVSTEYKVLLNVVLHHSLIYWPEIVRLQQTVFRFIFHNIFNNVCQRSRLYDLYNC</sequence>